<accession>A0A1H4C3T6</accession>
<dbReference type="Gene3D" id="3.40.50.2000">
    <property type="entry name" value="Glycogen Phosphorylase B"/>
    <property type="match status" value="2"/>
</dbReference>
<reference evidence="3 4" key="1">
    <citation type="submission" date="2016-10" db="EMBL/GenBank/DDBJ databases">
        <authorList>
            <person name="de Groot N.N."/>
        </authorList>
    </citation>
    <scope>NUCLEOTIDE SEQUENCE [LARGE SCALE GENOMIC DNA]</scope>
    <source>
        <strain evidence="3 4">DSM 23581</strain>
    </source>
</reference>
<feature type="domain" description="Glycosyl transferase family 1" evidence="2">
    <location>
        <begin position="194"/>
        <end position="339"/>
    </location>
</feature>
<dbReference type="PANTHER" id="PTHR46401:SF2">
    <property type="entry name" value="GLYCOSYLTRANSFERASE WBBK-RELATED"/>
    <property type="match status" value="1"/>
</dbReference>
<dbReference type="GO" id="GO:0016757">
    <property type="term" value="F:glycosyltransferase activity"/>
    <property type="evidence" value="ECO:0007669"/>
    <property type="project" value="InterPro"/>
</dbReference>
<dbReference type="SUPFAM" id="SSF53756">
    <property type="entry name" value="UDP-Glycosyltransferase/glycogen phosphorylase"/>
    <property type="match status" value="1"/>
</dbReference>
<organism evidence="3 4">
    <name type="scientific">Psychroflexus halocasei</name>
    <dbReference type="NCBI Taxonomy" id="908615"/>
    <lineage>
        <taxon>Bacteria</taxon>
        <taxon>Pseudomonadati</taxon>
        <taxon>Bacteroidota</taxon>
        <taxon>Flavobacteriia</taxon>
        <taxon>Flavobacteriales</taxon>
        <taxon>Flavobacteriaceae</taxon>
        <taxon>Psychroflexus</taxon>
    </lineage>
</organism>
<evidence type="ECO:0000313" key="3">
    <source>
        <dbReference type="EMBL" id="SEA54732.1"/>
    </source>
</evidence>
<name>A0A1H4C3T6_9FLAO</name>
<proteinExistence type="predicted"/>
<protein>
    <submittedName>
        <fullName evidence="3">Glycosyltransferase involved in cell wall bisynthesis</fullName>
    </submittedName>
</protein>
<dbReference type="EMBL" id="FNQF01000007">
    <property type="protein sequence ID" value="SEA54732.1"/>
    <property type="molecule type" value="Genomic_DNA"/>
</dbReference>
<keyword evidence="1 3" id="KW-0808">Transferase</keyword>
<evidence type="ECO:0000313" key="4">
    <source>
        <dbReference type="Proteomes" id="UP000198820"/>
    </source>
</evidence>
<dbReference type="Proteomes" id="UP000198820">
    <property type="component" value="Unassembled WGS sequence"/>
</dbReference>
<dbReference type="PANTHER" id="PTHR46401">
    <property type="entry name" value="GLYCOSYLTRANSFERASE WBBK-RELATED"/>
    <property type="match status" value="1"/>
</dbReference>
<gene>
    <name evidence="3" type="ORF">SAMN05421540_10723</name>
</gene>
<sequence>MEDNVEVILIYRQDPLPYHSIGSRTELYKRYIESENHLIDHIICPKPKIEPFKNLKYHYIKSNPNLKNKILSKVKNTNTIADIVLSIVKPKTKYIVKIIDDTGLVVDFYKLYQTGKLNKNQVKIIFFYHGFELMLNGIKEKSFIESVSHVVYLTNLSYQYNKSKFNVFPSTASVIHNGIDVDKFKAIEKERQLNFKNELKINPQDPIFMWCSQDRPKKGIDLTLQIWTQIIKKYKNAKLLIVGIDRKIKMNGVINIGEVPNQDLPKYYQIADVYLFTTLCKEGFGLTLIEALYCGCYCIASDYGGVSEVLEHGKYGKLIKNPHFHQEWLDAVDQYFENPLSFVALPKGKYSAESWTQEMNTLLINIKSYFH</sequence>
<dbReference type="AlphaFoldDB" id="A0A1H4C3T6"/>
<dbReference type="CDD" id="cd03801">
    <property type="entry name" value="GT4_PimA-like"/>
    <property type="match status" value="1"/>
</dbReference>
<dbReference type="InterPro" id="IPR001296">
    <property type="entry name" value="Glyco_trans_1"/>
</dbReference>
<evidence type="ECO:0000259" key="2">
    <source>
        <dbReference type="Pfam" id="PF00534"/>
    </source>
</evidence>
<evidence type="ECO:0000256" key="1">
    <source>
        <dbReference type="ARBA" id="ARBA00022679"/>
    </source>
</evidence>
<dbReference type="Pfam" id="PF00534">
    <property type="entry name" value="Glycos_transf_1"/>
    <property type="match status" value="1"/>
</dbReference>
<dbReference type="RefSeq" id="WP_093244392.1">
    <property type="nucleotide sequence ID" value="NZ_FNQF01000007.1"/>
</dbReference>
<dbReference type="STRING" id="908615.SAMN05421540_10723"/>
<keyword evidence="4" id="KW-1185">Reference proteome</keyword>
<dbReference type="GO" id="GO:0009103">
    <property type="term" value="P:lipopolysaccharide biosynthetic process"/>
    <property type="evidence" value="ECO:0007669"/>
    <property type="project" value="TreeGrafter"/>
</dbReference>